<keyword evidence="1" id="KW-0732">Signal</keyword>
<dbReference type="Proteomes" id="UP000193623">
    <property type="component" value="Unassembled WGS sequence"/>
</dbReference>
<dbReference type="EMBL" id="FWFT01000001">
    <property type="protein sequence ID" value="SLN20439.1"/>
    <property type="molecule type" value="Genomic_DNA"/>
</dbReference>
<evidence type="ECO:0008006" key="4">
    <source>
        <dbReference type="Google" id="ProtNLM"/>
    </source>
</evidence>
<evidence type="ECO:0000256" key="1">
    <source>
        <dbReference type="SAM" id="SignalP"/>
    </source>
</evidence>
<dbReference type="InterPro" id="IPR006311">
    <property type="entry name" value="TAT_signal"/>
</dbReference>
<accession>A0A1Y5RM90</accession>
<proteinExistence type="predicted"/>
<evidence type="ECO:0000313" key="3">
    <source>
        <dbReference type="Proteomes" id="UP000193623"/>
    </source>
</evidence>
<feature type="chain" id="PRO_5012305968" description="YHS domain protein" evidence="1">
    <location>
        <begin position="27"/>
        <end position="151"/>
    </location>
</feature>
<dbReference type="PROSITE" id="PS51318">
    <property type="entry name" value="TAT"/>
    <property type="match status" value="1"/>
</dbReference>
<reference evidence="2 3" key="1">
    <citation type="submission" date="2017-03" db="EMBL/GenBank/DDBJ databases">
        <authorList>
            <person name="Afonso C.L."/>
            <person name="Miller P.J."/>
            <person name="Scott M.A."/>
            <person name="Spackman E."/>
            <person name="Goraichik I."/>
            <person name="Dimitrov K.M."/>
            <person name="Suarez D.L."/>
            <person name="Swayne D.E."/>
        </authorList>
    </citation>
    <scope>NUCLEOTIDE SEQUENCE [LARGE SCALE GENOMIC DNA]</scope>
    <source>
        <strain evidence="2 3">CECT 8397</strain>
    </source>
</reference>
<sequence>MLNRRTLLAAAAAAPAAALFARPALAAKPSVFIHGGVAIRGADPVAFFTEGAPVIGSADHALEWEGATWNFASAQNMETFMGNPAAYAPQYGGYCAFALSRGSIATSVPEAWSIVDDKLYLNYSVNVRQVWSEDIPGNIAKADANWPGVLA</sequence>
<organism evidence="2 3">
    <name type="scientific">Pseudooctadecabacter jejudonensis</name>
    <dbReference type="NCBI Taxonomy" id="1391910"/>
    <lineage>
        <taxon>Bacteria</taxon>
        <taxon>Pseudomonadati</taxon>
        <taxon>Pseudomonadota</taxon>
        <taxon>Alphaproteobacteria</taxon>
        <taxon>Rhodobacterales</taxon>
        <taxon>Paracoccaceae</taxon>
        <taxon>Pseudooctadecabacter</taxon>
    </lineage>
</organism>
<dbReference type="NCBIfam" id="NF041384">
    <property type="entry name" value="YHS_seleno_dom"/>
    <property type="match status" value="1"/>
</dbReference>
<evidence type="ECO:0000313" key="2">
    <source>
        <dbReference type="EMBL" id="SLN20439.1"/>
    </source>
</evidence>
<keyword evidence="3" id="KW-1185">Reference proteome</keyword>
<dbReference type="OrthoDB" id="344729at2"/>
<name>A0A1Y5RM90_9RHOB</name>
<feature type="signal peptide" evidence="1">
    <location>
        <begin position="1"/>
        <end position="26"/>
    </location>
</feature>
<dbReference type="RefSeq" id="WP_085863186.1">
    <property type="nucleotide sequence ID" value="NZ_FWFT01000001.1"/>
</dbReference>
<dbReference type="AlphaFoldDB" id="A0A1Y5RM90"/>
<protein>
    <recommendedName>
        <fullName evidence="4">YHS domain protein</fullName>
    </recommendedName>
</protein>
<gene>
    <name evidence="2" type="ORF">PSJ8397_00760</name>
</gene>